<dbReference type="Gene3D" id="3.40.50.1970">
    <property type="match status" value="1"/>
</dbReference>
<name>A0A085WN93_9BACT</name>
<feature type="domain" description="Alcohol dehydrogenase iron-type/glycerol dehydrogenase GldA" evidence="5">
    <location>
        <begin position="13"/>
        <end position="180"/>
    </location>
</feature>
<dbReference type="PATRIC" id="fig|394096.3.peg.3104"/>
<keyword evidence="8" id="KW-1185">Reference proteome</keyword>
<dbReference type="SUPFAM" id="SSF56796">
    <property type="entry name" value="Dehydroquinate synthase-like"/>
    <property type="match status" value="1"/>
</dbReference>
<dbReference type="PANTHER" id="PTHR11496:SF102">
    <property type="entry name" value="ALCOHOL DEHYDROGENASE 4"/>
    <property type="match status" value="1"/>
</dbReference>
<organism evidence="7 8">
    <name type="scientific">Hyalangium minutum</name>
    <dbReference type="NCBI Taxonomy" id="394096"/>
    <lineage>
        <taxon>Bacteria</taxon>
        <taxon>Pseudomonadati</taxon>
        <taxon>Myxococcota</taxon>
        <taxon>Myxococcia</taxon>
        <taxon>Myxococcales</taxon>
        <taxon>Cystobacterineae</taxon>
        <taxon>Archangiaceae</taxon>
        <taxon>Hyalangium</taxon>
    </lineage>
</organism>
<dbReference type="InterPro" id="IPR018211">
    <property type="entry name" value="ADH_Fe_CS"/>
</dbReference>
<dbReference type="InterPro" id="IPR056798">
    <property type="entry name" value="ADH_Fe_C"/>
</dbReference>
<dbReference type="AlphaFoldDB" id="A0A085WN93"/>
<evidence type="ECO:0000313" key="8">
    <source>
        <dbReference type="Proteomes" id="UP000028725"/>
    </source>
</evidence>
<dbReference type="GO" id="GO:0046872">
    <property type="term" value="F:metal ion binding"/>
    <property type="evidence" value="ECO:0007669"/>
    <property type="project" value="InterPro"/>
</dbReference>
<feature type="domain" description="Fe-containing alcohol dehydrogenase-like C-terminal" evidence="6">
    <location>
        <begin position="192"/>
        <end position="387"/>
    </location>
</feature>
<sequence length="389" mass="40278">MSGGLAFEFATATRVLFGAGRLAEAPEVVRALGGRRVMIVTGSTPVRAAPLREGLDRLGLSTVLFRVEGEPTLELAREGTATAIAAGCDALVALGGGSVLDAGKAIAALAANGGDPLDYLEVIGRGRPLTHPSVPMVAIPTTAGTGSEVTRNAVLGSKEEKVKASLRSPLMLPRVALVDPDLLKGTPGPVIASSGLDALSQLIEPFISARANPLTDTLAREGMRRSARSLRRAVLEDFDAAAREDLALASLFGGLCLANSGLGAVHGFAAPMGGMFQAPHGAVCAALLAAALEVNLRAMRARAAQHPALPRFQEVAALLTGRPEAKAEDAITWVKELCQALSVPGLRRYGLTEAEVPRLVEKAKVASSMKANPLALTDEELTEIATRSL</sequence>
<accession>A0A085WN93</accession>
<proteinExistence type="inferred from homology"/>
<dbReference type="GO" id="GO:0004022">
    <property type="term" value="F:alcohol dehydrogenase (NAD+) activity"/>
    <property type="evidence" value="ECO:0007669"/>
    <property type="project" value="TreeGrafter"/>
</dbReference>
<dbReference type="FunFam" id="3.40.50.1970:FF:000003">
    <property type="entry name" value="Alcohol dehydrogenase, iron-containing"/>
    <property type="match status" value="1"/>
</dbReference>
<evidence type="ECO:0000256" key="2">
    <source>
        <dbReference type="ARBA" id="ARBA00007358"/>
    </source>
</evidence>
<dbReference type="STRING" id="394096.DB31_7058"/>
<gene>
    <name evidence="7" type="ORF">DB31_7058</name>
</gene>
<keyword evidence="4" id="KW-0520">NAD</keyword>
<evidence type="ECO:0000256" key="3">
    <source>
        <dbReference type="ARBA" id="ARBA00023002"/>
    </source>
</evidence>
<dbReference type="PROSITE" id="PS00913">
    <property type="entry name" value="ADH_IRON_1"/>
    <property type="match status" value="1"/>
</dbReference>
<evidence type="ECO:0000256" key="1">
    <source>
        <dbReference type="ARBA" id="ARBA00001962"/>
    </source>
</evidence>
<dbReference type="Pfam" id="PF25137">
    <property type="entry name" value="ADH_Fe_C"/>
    <property type="match status" value="1"/>
</dbReference>
<dbReference type="Proteomes" id="UP000028725">
    <property type="component" value="Unassembled WGS sequence"/>
</dbReference>
<dbReference type="Pfam" id="PF00465">
    <property type="entry name" value="Fe-ADH"/>
    <property type="match status" value="1"/>
</dbReference>
<dbReference type="PANTHER" id="PTHR11496">
    <property type="entry name" value="ALCOHOL DEHYDROGENASE"/>
    <property type="match status" value="1"/>
</dbReference>
<dbReference type="EMBL" id="JMCB01000005">
    <property type="protein sequence ID" value="KFE69156.1"/>
    <property type="molecule type" value="Genomic_DNA"/>
</dbReference>
<protein>
    <submittedName>
        <fullName evidence="7">Alcohol dehydrogenase</fullName>
    </submittedName>
</protein>
<dbReference type="InterPro" id="IPR001670">
    <property type="entry name" value="ADH_Fe/GldA"/>
</dbReference>
<dbReference type="OrthoDB" id="9778433at2"/>
<comment type="cofactor">
    <cofactor evidence="1">
        <name>Fe cation</name>
        <dbReference type="ChEBI" id="CHEBI:24875"/>
    </cofactor>
</comment>
<dbReference type="Gene3D" id="1.20.1090.10">
    <property type="entry name" value="Dehydroquinate synthase-like - alpha domain"/>
    <property type="match status" value="1"/>
</dbReference>
<dbReference type="CDD" id="cd08183">
    <property type="entry name" value="Fe-ADH-like"/>
    <property type="match status" value="1"/>
</dbReference>
<comment type="caution">
    <text evidence="7">The sequence shown here is derived from an EMBL/GenBank/DDBJ whole genome shotgun (WGS) entry which is preliminary data.</text>
</comment>
<evidence type="ECO:0000256" key="4">
    <source>
        <dbReference type="ARBA" id="ARBA00023027"/>
    </source>
</evidence>
<evidence type="ECO:0000313" key="7">
    <source>
        <dbReference type="EMBL" id="KFE69156.1"/>
    </source>
</evidence>
<dbReference type="InterPro" id="IPR039697">
    <property type="entry name" value="Alcohol_dehydrogenase_Fe"/>
</dbReference>
<keyword evidence="3" id="KW-0560">Oxidoreductase</keyword>
<evidence type="ECO:0000259" key="5">
    <source>
        <dbReference type="Pfam" id="PF00465"/>
    </source>
</evidence>
<dbReference type="RefSeq" id="WP_044187944.1">
    <property type="nucleotide sequence ID" value="NZ_JMCB01000005.1"/>
</dbReference>
<reference evidence="7 8" key="1">
    <citation type="submission" date="2014-04" db="EMBL/GenBank/DDBJ databases">
        <title>Genome assembly of Hyalangium minutum DSM 14724.</title>
        <authorList>
            <person name="Sharma G."/>
            <person name="Subramanian S."/>
        </authorList>
    </citation>
    <scope>NUCLEOTIDE SEQUENCE [LARGE SCALE GENOMIC DNA]</scope>
    <source>
        <strain evidence="7 8">DSM 14724</strain>
    </source>
</reference>
<comment type="similarity">
    <text evidence="2">Belongs to the iron-containing alcohol dehydrogenase family.</text>
</comment>
<evidence type="ECO:0000259" key="6">
    <source>
        <dbReference type="Pfam" id="PF25137"/>
    </source>
</evidence>